<evidence type="ECO:0000256" key="4">
    <source>
        <dbReference type="ARBA" id="ARBA00022679"/>
    </source>
</evidence>
<dbReference type="KEGG" id="mtp:Mthe_1635"/>
<dbReference type="Gene3D" id="3.40.50.11840">
    <property type="entry name" value="Diphthamide synthesis DPH1/DPH2 domain 1"/>
    <property type="match status" value="1"/>
</dbReference>
<dbReference type="STRING" id="349307.Mthe_1635"/>
<accession>A0B9M8</accession>
<evidence type="ECO:0000256" key="7">
    <source>
        <dbReference type="ARBA" id="ARBA00023004"/>
    </source>
</evidence>
<keyword evidence="8 10" id="KW-0411">Iron-sulfur</keyword>
<organism evidence="11 12">
    <name type="scientific">Methanothrix thermoacetophila (strain DSM 6194 / JCM 14653 / NBRC 101360 / PT)</name>
    <name type="common">Methanosaeta thermophila</name>
    <dbReference type="NCBI Taxonomy" id="349307"/>
    <lineage>
        <taxon>Archaea</taxon>
        <taxon>Methanobacteriati</taxon>
        <taxon>Methanobacteriota</taxon>
        <taxon>Stenosarchaea group</taxon>
        <taxon>Methanomicrobia</taxon>
        <taxon>Methanotrichales</taxon>
        <taxon>Methanotrichaceae</taxon>
        <taxon>Methanothrix</taxon>
    </lineage>
</organism>
<keyword evidence="12" id="KW-1185">Reference proteome</keyword>
<keyword evidence="7 10" id="KW-0408">Iron</keyword>
<dbReference type="GO" id="GO:0046872">
    <property type="term" value="F:metal ion binding"/>
    <property type="evidence" value="ECO:0007669"/>
    <property type="project" value="UniProtKB-KW"/>
</dbReference>
<keyword evidence="6 10" id="KW-0479">Metal-binding</keyword>
<dbReference type="InterPro" id="IPR022428">
    <property type="entry name" value="Dph2_arc"/>
</dbReference>
<sequence length="334" mass="36681">MFISGYEIDLERAVSIIKRAEIRRVGVQLPDGLKRSASEISRILEETGAEVIISGDPCYGACDIDLQLCSMVDLLVHIGHSEMCERLSDRIVYLEARMPDDVKDVVERSLEFFTKGRVAVCTTVQHAHTIDSVIGIMRSHGIEAIAGAPSSRTRYRGQVLGCCYSAARVGAEEALFIGTGMFHPVGLSIATGMRVIAADPVTGNVDEIDAHDFLRWRYGIIARAADAKSIGILISKKPGQRRCVTARRLCTLGRSKGKRMLEVYIDRIEPERVLDLGLDAVVSTACPRIALDDARMYSVPILTPPEFEIALGLRNDYIFDEILEACGEPVTGRS</sequence>
<evidence type="ECO:0000256" key="10">
    <source>
        <dbReference type="PIRNR" id="PIRNR004967"/>
    </source>
</evidence>
<evidence type="ECO:0000256" key="8">
    <source>
        <dbReference type="ARBA" id="ARBA00023014"/>
    </source>
</evidence>
<dbReference type="InterPro" id="IPR042263">
    <property type="entry name" value="DPH1/DPH2_1"/>
</dbReference>
<dbReference type="Pfam" id="PF01866">
    <property type="entry name" value="Diphthamide_syn"/>
    <property type="match status" value="1"/>
</dbReference>
<dbReference type="NCBIfam" id="TIGR03682">
    <property type="entry name" value="arCOG04112"/>
    <property type="match status" value="1"/>
</dbReference>
<comment type="similarity">
    <text evidence="10">Belongs to the DPH1/DPH2 family.</text>
</comment>
<dbReference type="PANTHER" id="PTHR10762">
    <property type="entry name" value="DIPHTHAMIDE BIOSYNTHESIS PROTEIN"/>
    <property type="match status" value="1"/>
</dbReference>
<dbReference type="SFLD" id="SFLDS00032">
    <property type="entry name" value="Radical_SAM_3-amino-3-carboxyp"/>
    <property type="match status" value="1"/>
</dbReference>
<dbReference type="PANTHER" id="PTHR10762:SF1">
    <property type="entry name" value="2-(3-AMINO-3-CARBOXYPROPYL)HISTIDINE SYNTHASE SUBUNIT 1"/>
    <property type="match status" value="1"/>
</dbReference>
<comment type="pathway">
    <text evidence="2 10">Protein modification; peptidyl-diphthamide biosynthesis.</text>
</comment>
<dbReference type="GeneID" id="4462507"/>
<evidence type="ECO:0000313" key="11">
    <source>
        <dbReference type="EMBL" id="ABK15402.1"/>
    </source>
</evidence>
<dbReference type="GO" id="GO:0051539">
    <property type="term" value="F:4 iron, 4 sulfur cluster binding"/>
    <property type="evidence" value="ECO:0007669"/>
    <property type="project" value="UniProtKB-UniRule"/>
</dbReference>
<dbReference type="EC" id="2.5.1.108" evidence="3 10"/>
<dbReference type="InterPro" id="IPR035435">
    <property type="entry name" value="DPH1/DPH2_euk_archaea"/>
</dbReference>
<dbReference type="InterPro" id="IPR016435">
    <property type="entry name" value="DPH1/DPH2"/>
</dbReference>
<reference evidence="11 12" key="1">
    <citation type="submission" date="2006-10" db="EMBL/GenBank/DDBJ databases">
        <title>Complete sequence of Methanosaeta thermophila PT.</title>
        <authorList>
            <consortium name="US DOE Joint Genome Institute"/>
            <person name="Copeland A."/>
            <person name="Lucas S."/>
            <person name="Lapidus A."/>
            <person name="Barry K."/>
            <person name="Detter J.C."/>
            <person name="Glavina del Rio T."/>
            <person name="Hammon N."/>
            <person name="Israni S."/>
            <person name="Pitluck S."/>
            <person name="Chain P."/>
            <person name="Malfatti S."/>
            <person name="Shin M."/>
            <person name="Vergez L."/>
            <person name="Schmutz J."/>
            <person name="Larimer F."/>
            <person name="Land M."/>
            <person name="Hauser L."/>
            <person name="Kyrpides N."/>
            <person name="Kim E."/>
            <person name="Smith K.S."/>
            <person name="Ingram-Smith C."/>
            <person name="Richardson P."/>
        </authorList>
    </citation>
    <scope>NUCLEOTIDE SEQUENCE [LARGE SCALE GENOMIC DNA]</scope>
    <source>
        <strain evidence="12">DSM 6194 / JCM 14653 / NBRC 101360 / PT</strain>
    </source>
</reference>
<evidence type="ECO:0000256" key="3">
    <source>
        <dbReference type="ARBA" id="ARBA00012221"/>
    </source>
</evidence>
<dbReference type="InterPro" id="IPR042265">
    <property type="entry name" value="DPH1/DPH2_3"/>
</dbReference>
<dbReference type="RefSeq" id="WP_011696780.1">
    <property type="nucleotide sequence ID" value="NC_008553.1"/>
</dbReference>
<comment type="function">
    <text evidence="10">Catalyzes the first step of diphthamide biosynthesis, i.e. the transfer of the 3-amino-3-carboxypropyl group from S-adenosyl-L-methionine (SAM) to the C2 position of the imidazole ring of the target histidine residue in translation elongation factor 2 (EF-2).</text>
</comment>
<dbReference type="UniPathway" id="UPA00559"/>
<comment type="cofactor">
    <cofactor evidence="1 10">
        <name>[4Fe-4S] cluster</name>
        <dbReference type="ChEBI" id="CHEBI:49883"/>
    </cofactor>
</comment>
<keyword evidence="4 10" id="KW-0808">Transferase</keyword>
<dbReference type="AlphaFoldDB" id="A0B9M8"/>
<keyword evidence="5 10" id="KW-0949">S-adenosyl-L-methionine</keyword>
<dbReference type="HOGENOM" id="CLU_037146_0_0_2"/>
<evidence type="ECO:0000256" key="2">
    <source>
        <dbReference type="ARBA" id="ARBA00005156"/>
    </source>
</evidence>
<dbReference type="GO" id="GO:0017183">
    <property type="term" value="P:protein histidyl modification to diphthamide"/>
    <property type="evidence" value="ECO:0007669"/>
    <property type="project" value="UniProtKB-UniRule"/>
</dbReference>
<evidence type="ECO:0000256" key="5">
    <source>
        <dbReference type="ARBA" id="ARBA00022691"/>
    </source>
</evidence>
<evidence type="ECO:0000313" key="12">
    <source>
        <dbReference type="Proteomes" id="UP000000674"/>
    </source>
</evidence>
<keyword evidence="10" id="KW-0004">4Fe-4S</keyword>
<dbReference type="EMBL" id="CP000477">
    <property type="protein sequence ID" value="ABK15402.1"/>
    <property type="molecule type" value="Genomic_DNA"/>
</dbReference>
<comment type="catalytic activity">
    <reaction evidence="9 10">
        <text>L-histidyl-[translation elongation factor 2] + S-adenosyl-L-methionine = 2-[(3S)-amino-3-carboxypropyl]-L-histidyl-[translation elongation factor 2] + S-methyl-5'-thioadenosine + H(+)</text>
        <dbReference type="Rhea" id="RHEA:36783"/>
        <dbReference type="Rhea" id="RHEA-COMP:9748"/>
        <dbReference type="Rhea" id="RHEA-COMP:9749"/>
        <dbReference type="ChEBI" id="CHEBI:15378"/>
        <dbReference type="ChEBI" id="CHEBI:17509"/>
        <dbReference type="ChEBI" id="CHEBI:29979"/>
        <dbReference type="ChEBI" id="CHEBI:59789"/>
        <dbReference type="ChEBI" id="CHEBI:73995"/>
        <dbReference type="EC" id="2.5.1.108"/>
    </reaction>
</comment>
<name>A0B9M8_METTP</name>
<protein>
    <recommendedName>
        <fullName evidence="3 10">2-(3-amino-3-carboxypropyl)histidine synthase</fullName>
        <ecNumber evidence="3 10">2.5.1.108</ecNumber>
    </recommendedName>
</protein>
<dbReference type="Proteomes" id="UP000000674">
    <property type="component" value="Chromosome"/>
</dbReference>
<evidence type="ECO:0000256" key="1">
    <source>
        <dbReference type="ARBA" id="ARBA00001966"/>
    </source>
</evidence>
<dbReference type="Gene3D" id="3.40.50.11850">
    <property type="entry name" value="Diphthamide synthesis DPH1/DPH2 domain 2"/>
    <property type="match status" value="1"/>
</dbReference>
<evidence type="ECO:0000256" key="6">
    <source>
        <dbReference type="ARBA" id="ARBA00022723"/>
    </source>
</evidence>
<dbReference type="OrthoDB" id="314at2157"/>
<dbReference type="PIRSF" id="PIRSF004967">
    <property type="entry name" value="DPH1"/>
    <property type="match status" value="1"/>
</dbReference>
<evidence type="ECO:0000256" key="9">
    <source>
        <dbReference type="ARBA" id="ARBA00048403"/>
    </source>
</evidence>
<dbReference type="Gene3D" id="3.40.50.11860">
    <property type="entry name" value="Diphthamide synthesis DPH1/DPH2 domain 3"/>
    <property type="match status" value="1"/>
</dbReference>
<proteinExistence type="inferred from homology"/>
<dbReference type="GO" id="GO:0090560">
    <property type="term" value="F:2-(3-amino-3-carboxypropyl)histidine synthase activity"/>
    <property type="evidence" value="ECO:0007669"/>
    <property type="project" value="UniProtKB-UniRule"/>
</dbReference>
<gene>
    <name evidence="11" type="ordered locus">Mthe_1635</name>
</gene>
<dbReference type="NCBIfam" id="TIGR00322">
    <property type="entry name" value="diphth2_R"/>
    <property type="match status" value="1"/>
</dbReference>
<dbReference type="InterPro" id="IPR042264">
    <property type="entry name" value="DPH1/DPH2_2"/>
</dbReference>